<keyword evidence="7" id="KW-1185">Reference proteome</keyword>
<dbReference type="GO" id="GO:0003899">
    <property type="term" value="F:DNA-directed RNA polymerase activity"/>
    <property type="evidence" value="ECO:0007669"/>
    <property type="project" value="UniProtKB-EC"/>
</dbReference>
<dbReference type="PANTHER" id="PTHR48443">
    <property type="entry name" value="DNA-DIRECTED RNA POLYMERASE SUBUNIT BETA"/>
    <property type="match status" value="1"/>
</dbReference>
<evidence type="ECO:0000256" key="2">
    <source>
        <dbReference type="ARBA" id="ARBA00022478"/>
    </source>
</evidence>
<organism evidence="6 7">
    <name type="scientific">Escallonia herrerae</name>
    <dbReference type="NCBI Taxonomy" id="1293975"/>
    <lineage>
        <taxon>Eukaryota</taxon>
        <taxon>Viridiplantae</taxon>
        <taxon>Streptophyta</taxon>
        <taxon>Embryophyta</taxon>
        <taxon>Tracheophyta</taxon>
        <taxon>Spermatophyta</taxon>
        <taxon>Magnoliopsida</taxon>
        <taxon>eudicotyledons</taxon>
        <taxon>Gunneridae</taxon>
        <taxon>Pentapetalae</taxon>
        <taxon>asterids</taxon>
        <taxon>campanulids</taxon>
        <taxon>Escalloniales</taxon>
        <taxon>Escalloniaceae</taxon>
        <taxon>Escallonia</taxon>
    </lineage>
</organism>
<sequence length="70" mass="8058">MDILVTEQSNMVFHNKIEMTMKRLIRQSLYHFIMAYTSHILGQVKTLGFQQATAMSISLEKDDLLAIPSK</sequence>
<keyword evidence="4" id="KW-0548">Nucleotidyltransferase</keyword>
<dbReference type="PANTHER" id="PTHR48443:SF1">
    <property type="entry name" value="DNA-DIRECTED RNA POLYMERASE SUBUNIT BETA"/>
    <property type="match status" value="1"/>
</dbReference>
<evidence type="ECO:0000313" key="6">
    <source>
        <dbReference type="EMBL" id="KAK3019954.1"/>
    </source>
</evidence>
<comment type="caution">
    <text evidence="6">The sequence shown here is derived from an EMBL/GenBank/DDBJ whole genome shotgun (WGS) entry which is preliminary data.</text>
</comment>
<evidence type="ECO:0000256" key="5">
    <source>
        <dbReference type="ARBA" id="ARBA00023163"/>
    </source>
</evidence>
<dbReference type="EMBL" id="JAVXUP010000843">
    <property type="protein sequence ID" value="KAK3019954.1"/>
    <property type="molecule type" value="Genomic_DNA"/>
</dbReference>
<evidence type="ECO:0000256" key="4">
    <source>
        <dbReference type="ARBA" id="ARBA00022695"/>
    </source>
</evidence>
<keyword evidence="5" id="KW-0804">Transcription</keyword>
<dbReference type="GO" id="GO:0000428">
    <property type="term" value="C:DNA-directed RNA polymerase complex"/>
    <property type="evidence" value="ECO:0007669"/>
    <property type="project" value="UniProtKB-KW"/>
</dbReference>
<evidence type="ECO:0000256" key="1">
    <source>
        <dbReference type="ARBA" id="ARBA00012418"/>
    </source>
</evidence>
<accession>A0AA88W5W2</accession>
<evidence type="ECO:0000256" key="3">
    <source>
        <dbReference type="ARBA" id="ARBA00022679"/>
    </source>
</evidence>
<dbReference type="EC" id="2.7.7.6" evidence="1"/>
<dbReference type="AlphaFoldDB" id="A0AA88W5W2"/>
<gene>
    <name evidence="6" type="ORF">RJ639_003001</name>
</gene>
<reference evidence="6" key="1">
    <citation type="submission" date="2022-12" db="EMBL/GenBank/DDBJ databases">
        <title>Draft genome assemblies for two species of Escallonia (Escalloniales).</title>
        <authorList>
            <person name="Chanderbali A."/>
            <person name="Dervinis C."/>
            <person name="Anghel I."/>
            <person name="Soltis D."/>
            <person name="Soltis P."/>
            <person name="Zapata F."/>
        </authorList>
    </citation>
    <scope>NUCLEOTIDE SEQUENCE</scope>
    <source>
        <strain evidence="6">UCBG64.0493</strain>
        <tissue evidence="6">Leaf</tissue>
    </source>
</reference>
<evidence type="ECO:0000313" key="7">
    <source>
        <dbReference type="Proteomes" id="UP001188597"/>
    </source>
</evidence>
<dbReference type="InterPro" id="IPR042102">
    <property type="entry name" value="RNA_pol_Rpb1_3_sf"/>
</dbReference>
<keyword evidence="2" id="KW-0240">DNA-directed RNA polymerase</keyword>
<proteinExistence type="predicted"/>
<keyword evidence="3" id="KW-0808">Transferase</keyword>
<protein>
    <recommendedName>
        <fullName evidence="1">DNA-directed RNA polymerase</fullName>
        <ecNumber evidence="1">2.7.7.6</ecNumber>
    </recommendedName>
</protein>
<dbReference type="Proteomes" id="UP001188597">
    <property type="component" value="Unassembled WGS sequence"/>
</dbReference>
<name>A0AA88W5W2_9ASTE</name>
<dbReference type="Gene3D" id="1.10.274.100">
    <property type="entry name" value="RNA polymerase Rpb1, domain 3"/>
    <property type="match status" value="1"/>
</dbReference>